<keyword evidence="1" id="KW-0812">Transmembrane</keyword>
<dbReference type="InterPro" id="IPR020846">
    <property type="entry name" value="MFS_dom"/>
</dbReference>
<dbReference type="Gene3D" id="1.20.1250.20">
    <property type="entry name" value="MFS general substrate transporter like domains"/>
    <property type="match status" value="1"/>
</dbReference>
<feature type="transmembrane region" description="Helical" evidence="1">
    <location>
        <begin position="123"/>
        <end position="145"/>
    </location>
</feature>
<protein>
    <recommendedName>
        <fullName evidence="2">Major facilitator superfamily (MFS) profile domain-containing protein</fullName>
    </recommendedName>
</protein>
<feature type="transmembrane region" description="Helical" evidence="1">
    <location>
        <begin position="20"/>
        <end position="44"/>
    </location>
</feature>
<dbReference type="PANTHER" id="PTHR23530">
    <property type="entry name" value="TRANSPORT PROTEIN-RELATED"/>
    <property type="match status" value="1"/>
</dbReference>
<dbReference type="Pfam" id="PF07690">
    <property type="entry name" value="MFS_1"/>
    <property type="match status" value="1"/>
</dbReference>
<organism evidence="3">
    <name type="scientific">hydrothermal vent metagenome</name>
    <dbReference type="NCBI Taxonomy" id="652676"/>
    <lineage>
        <taxon>unclassified sequences</taxon>
        <taxon>metagenomes</taxon>
        <taxon>ecological metagenomes</taxon>
    </lineage>
</organism>
<name>A0A3B0VQ59_9ZZZZ</name>
<feature type="transmembrane region" description="Helical" evidence="1">
    <location>
        <begin position="275"/>
        <end position="294"/>
    </location>
</feature>
<reference evidence="3" key="1">
    <citation type="submission" date="2018-06" db="EMBL/GenBank/DDBJ databases">
        <authorList>
            <person name="Zhirakovskaya E."/>
        </authorList>
    </citation>
    <scope>NUCLEOTIDE SEQUENCE</scope>
</reference>
<dbReference type="PANTHER" id="PTHR23530:SF1">
    <property type="entry name" value="PERMEASE, MAJOR FACILITATOR SUPERFAMILY-RELATED"/>
    <property type="match status" value="1"/>
</dbReference>
<proteinExistence type="predicted"/>
<gene>
    <name evidence="3" type="ORF">MNBD_CHLOROFLEXI01-1449</name>
</gene>
<feature type="transmembrane region" description="Helical" evidence="1">
    <location>
        <begin position="363"/>
        <end position="383"/>
    </location>
</feature>
<feature type="transmembrane region" description="Helical" evidence="1">
    <location>
        <begin position="151"/>
        <end position="170"/>
    </location>
</feature>
<dbReference type="AlphaFoldDB" id="A0A3B0VQ59"/>
<evidence type="ECO:0000259" key="2">
    <source>
        <dbReference type="PROSITE" id="PS50850"/>
    </source>
</evidence>
<feature type="transmembrane region" description="Helical" evidence="1">
    <location>
        <begin position="82"/>
        <end position="102"/>
    </location>
</feature>
<keyword evidence="1" id="KW-0472">Membrane</keyword>
<feature type="transmembrane region" description="Helical" evidence="1">
    <location>
        <begin position="56"/>
        <end position="76"/>
    </location>
</feature>
<evidence type="ECO:0000313" key="3">
    <source>
        <dbReference type="EMBL" id="VAW42580.1"/>
    </source>
</evidence>
<dbReference type="EMBL" id="UOEU01000932">
    <property type="protein sequence ID" value="VAW42580.1"/>
    <property type="molecule type" value="Genomic_DNA"/>
</dbReference>
<dbReference type="InterPro" id="IPR011701">
    <property type="entry name" value="MFS"/>
</dbReference>
<feature type="transmembrane region" description="Helical" evidence="1">
    <location>
        <begin position="241"/>
        <end position="263"/>
    </location>
</feature>
<dbReference type="InterPro" id="IPR053160">
    <property type="entry name" value="MFS_DHA3_Transporter"/>
</dbReference>
<dbReference type="GO" id="GO:0022857">
    <property type="term" value="F:transmembrane transporter activity"/>
    <property type="evidence" value="ECO:0007669"/>
    <property type="project" value="InterPro"/>
</dbReference>
<feature type="domain" description="Major facilitator superfamily (MFS) profile" evidence="2">
    <location>
        <begin position="1"/>
        <end position="387"/>
    </location>
</feature>
<sequence>MYTLSASLIWGVNTLFLLDAGLDILGVFIANASFSIGMAIFEIPTGVLADTRGRRASFLLSIAILAFGTIAYLLVAQTGGNLTLFVIASVVMGLGYTFYSGAMEAWVVDALQATGYKDGLDNIFSRSATVSGAAMLIGTVSGGFIGNWDLAYPFIGRVLLLILVFVFAFITMHDIGYEPKTLNLATLPAEMKKVARAGLAFGWQQRPIRLLMLVSAIQAGFMAWGFYAWQPYFLDLLGQELIWVSGIMSALIALAMMVGNQVVNWLSKFCGKRTTLMLWATAVFTISSVGVGVANSFWSSSILFLLSMAALGVMGPVQQAFLHQLIPSAQRATIISFNSMISSGFSVGSQSGLGWLANNRSIASGYVTGGLVTIITFPILLLLRRLGNDADVIVGQAGKQGSCAAQGLPQIAHVDTGTAVSA</sequence>
<feature type="transmembrane region" description="Helical" evidence="1">
    <location>
        <begin position="210"/>
        <end position="229"/>
    </location>
</feature>
<evidence type="ECO:0000256" key="1">
    <source>
        <dbReference type="SAM" id="Phobius"/>
    </source>
</evidence>
<keyword evidence="1" id="KW-1133">Transmembrane helix</keyword>
<dbReference type="InterPro" id="IPR036259">
    <property type="entry name" value="MFS_trans_sf"/>
</dbReference>
<accession>A0A3B0VQ59</accession>
<dbReference type="SUPFAM" id="SSF103473">
    <property type="entry name" value="MFS general substrate transporter"/>
    <property type="match status" value="1"/>
</dbReference>
<dbReference type="PROSITE" id="PS50850">
    <property type="entry name" value="MFS"/>
    <property type="match status" value="1"/>
</dbReference>